<proteinExistence type="predicted"/>
<gene>
    <name evidence="1" type="ORF">UFOVP1604_200</name>
</gene>
<organism evidence="1">
    <name type="scientific">uncultured Caudovirales phage</name>
    <dbReference type="NCBI Taxonomy" id="2100421"/>
    <lineage>
        <taxon>Viruses</taxon>
        <taxon>Duplodnaviria</taxon>
        <taxon>Heunggongvirae</taxon>
        <taxon>Uroviricota</taxon>
        <taxon>Caudoviricetes</taxon>
        <taxon>Peduoviridae</taxon>
        <taxon>Maltschvirus</taxon>
        <taxon>Maltschvirus maltsch</taxon>
    </lineage>
</organism>
<reference evidence="1" key="1">
    <citation type="submission" date="2020-05" db="EMBL/GenBank/DDBJ databases">
        <authorList>
            <person name="Chiriac C."/>
            <person name="Salcher M."/>
            <person name="Ghai R."/>
            <person name="Kavagutti S V."/>
        </authorList>
    </citation>
    <scope>NUCLEOTIDE SEQUENCE</scope>
</reference>
<sequence length="214" mass="24298">MPAPPLLPPWAWPRKKEKRQMLKPFRAWITEAYQEKEQDLVLHEALQYHLTAGLSICESIFRPGSLAHQRLIVEARQLWESGAIDLSSIDQQLFGDTDLGLTAQFEGQTILLDFPIFEAEYHGKTVEIGKPQRGGAKKYHVYVKNPKTGKVKKIAFGDVHGGLTAKVSNPAARKSFAARHQCHLKTDRMSAGYWACRINRYAHLWGGKTYPGFW</sequence>
<name>A0A6J5SXF8_9CAUD</name>
<dbReference type="EMBL" id="LR797474">
    <property type="protein sequence ID" value="CAB4219117.1"/>
    <property type="molecule type" value="Genomic_DNA"/>
</dbReference>
<protein>
    <submittedName>
        <fullName evidence="1">Uncharacterized protein</fullName>
    </submittedName>
</protein>
<evidence type="ECO:0000313" key="1">
    <source>
        <dbReference type="EMBL" id="CAB4219117.1"/>
    </source>
</evidence>
<accession>A0A6J5SXF8</accession>